<organism evidence="2">
    <name type="scientific">Auxenochlorella protothecoides</name>
    <name type="common">Green microalga</name>
    <name type="synonym">Chlorella protothecoides</name>
    <dbReference type="NCBI Taxonomy" id="3075"/>
    <lineage>
        <taxon>Eukaryota</taxon>
        <taxon>Viridiplantae</taxon>
        <taxon>Chlorophyta</taxon>
        <taxon>core chlorophytes</taxon>
        <taxon>Trebouxiophyceae</taxon>
        <taxon>Chlorellales</taxon>
        <taxon>Chlorellaceae</taxon>
        <taxon>Auxenochlorella</taxon>
    </lineage>
</organism>
<dbReference type="AlphaFoldDB" id="A0A1D2A6S6"/>
<feature type="compositionally biased region" description="Pro residues" evidence="1">
    <location>
        <begin position="57"/>
        <end position="74"/>
    </location>
</feature>
<gene>
    <name evidence="2" type="ORF">g.4774</name>
</gene>
<dbReference type="SUPFAM" id="SSF47072">
    <property type="entry name" value="Cysteine alpha-hairpin motif"/>
    <property type="match status" value="1"/>
</dbReference>
<dbReference type="EMBL" id="GDKF01003725">
    <property type="protein sequence ID" value="JAT74897.1"/>
    <property type="molecule type" value="Transcribed_RNA"/>
</dbReference>
<dbReference type="GO" id="GO:0005634">
    <property type="term" value="C:nucleus"/>
    <property type="evidence" value="ECO:0007669"/>
    <property type="project" value="TreeGrafter"/>
</dbReference>
<dbReference type="GO" id="GO:0007005">
    <property type="term" value="P:mitochondrion organization"/>
    <property type="evidence" value="ECO:0007669"/>
    <property type="project" value="InterPro"/>
</dbReference>
<dbReference type="InterPro" id="IPR009069">
    <property type="entry name" value="Cys_alpha_HP_mot_SF"/>
</dbReference>
<sequence length="170" mass="17531">RLHYILKFCIDSHATMARRSGGGGMRRAPSPPPRAPPPSFRAPARPVSTQAQHSSPRPSPPPPAPHNAAPPPAQPQAGGGMMSGIGGMLVSGMAMGTGSALGHRAVDAVLGSRHPEPAAATEAAQQLVAEKAPCSEQAKAFADCMSWASGDMGACQQYFDAMQQCRLNVA</sequence>
<evidence type="ECO:0000313" key="2">
    <source>
        <dbReference type="EMBL" id="JAT74897.1"/>
    </source>
</evidence>
<dbReference type="InterPro" id="IPR055304">
    <property type="entry name" value="CHCHD2/10-like"/>
</dbReference>
<dbReference type="PANTHER" id="PTHR13523">
    <property type="entry name" value="COILED-COIL-HELIX-COILED-COIL-HELIX DOMAIN CONTAINING 2/NUR77"/>
    <property type="match status" value="1"/>
</dbReference>
<evidence type="ECO:0000256" key="1">
    <source>
        <dbReference type="SAM" id="MobiDB-lite"/>
    </source>
</evidence>
<feature type="region of interest" description="Disordered" evidence="1">
    <location>
        <begin position="18"/>
        <end position="84"/>
    </location>
</feature>
<accession>A0A1D2A6S6</accession>
<protein>
    <recommendedName>
        <fullName evidence="3">CHCH domain-containing protein</fullName>
    </recommendedName>
</protein>
<dbReference type="PROSITE" id="PS51808">
    <property type="entry name" value="CHCH"/>
    <property type="match status" value="1"/>
</dbReference>
<feature type="non-terminal residue" evidence="2">
    <location>
        <position position="1"/>
    </location>
</feature>
<feature type="compositionally biased region" description="Low complexity" evidence="1">
    <location>
        <begin position="41"/>
        <end position="56"/>
    </location>
</feature>
<dbReference type="GO" id="GO:0005739">
    <property type="term" value="C:mitochondrion"/>
    <property type="evidence" value="ECO:0007669"/>
    <property type="project" value="TreeGrafter"/>
</dbReference>
<evidence type="ECO:0008006" key="3">
    <source>
        <dbReference type="Google" id="ProtNLM"/>
    </source>
</evidence>
<feature type="compositionally biased region" description="Pro residues" evidence="1">
    <location>
        <begin position="29"/>
        <end position="40"/>
    </location>
</feature>
<reference evidence="2" key="1">
    <citation type="submission" date="2015-08" db="EMBL/GenBank/DDBJ databases">
        <authorList>
            <person name="Babu N.S."/>
            <person name="Beckwith C.J."/>
            <person name="Beseler K.G."/>
            <person name="Brison A."/>
            <person name="Carone J.V."/>
            <person name="Caskin T.P."/>
            <person name="Diamond M."/>
            <person name="Durham M.E."/>
            <person name="Foxe J.M."/>
            <person name="Go M."/>
            <person name="Henderson B.A."/>
            <person name="Jones I.B."/>
            <person name="McGettigan J.A."/>
            <person name="Micheletti S.J."/>
            <person name="Nasrallah M.E."/>
            <person name="Ortiz D."/>
            <person name="Piller C.R."/>
            <person name="Privatt S.R."/>
            <person name="Schneider S.L."/>
            <person name="Sharp S."/>
            <person name="Smith T.C."/>
            <person name="Stanton J.D."/>
            <person name="Ullery H.E."/>
            <person name="Wilson R.J."/>
            <person name="Serrano M.G."/>
            <person name="Buck G."/>
            <person name="Lee V."/>
            <person name="Wang Y."/>
            <person name="Carvalho R."/>
            <person name="Voegtly L."/>
            <person name="Shi R."/>
            <person name="Duckworth R."/>
            <person name="Johnson A."/>
            <person name="Loviza R."/>
            <person name="Walstead R."/>
            <person name="Shah Z."/>
            <person name="Kiflezghi M."/>
            <person name="Wade K."/>
            <person name="Ball S.L."/>
            <person name="Bradley K.W."/>
            <person name="Asai D.J."/>
            <person name="Bowman C.A."/>
            <person name="Russell D.A."/>
            <person name="Pope W.H."/>
            <person name="Jacobs-Sera D."/>
            <person name="Hendrix R.W."/>
            <person name="Hatfull G.F."/>
        </authorList>
    </citation>
    <scope>NUCLEOTIDE SEQUENCE</scope>
</reference>
<dbReference type="PANTHER" id="PTHR13523:SF2">
    <property type="entry name" value="COILED-COIL-HELIX-COILED-COIL-HELIX DOMAIN CONTAINING 2, ISOFORM A-RELATED"/>
    <property type="match status" value="1"/>
</dbReference>
<proteinExistence type="predicted"/>
<name>A0A1D2A6S6_AUXPR</name>